<dbReference type="InterPro" id="IPR050490">
    <property type="entry name" value="Bact_solute-bd_prot1"/>
</dbReference>
<dbReference type="Gene3D" id="3.40.190.10">
    <property type="entry name" value="Periplasmic binding protein-like II"/>
    <property type="match status" value="1"/>
</dbReference>
<dbReference type="InterPro" id="IPR006311">
    <property type="entry name" value="TAT_signal"/>
</dbReference>
<dbReference type="PROSITE" id="PS51318">
    <property type="entry name" value="TAT"/>
    <property type="match status" value="1"/>
</dbReference>
<proteinExistence type="predicted"/>
<gene>
    <name evidence="1" type="ORF">FMM08_18120</name>
</gene>
<dbReference type="Pfam" id="PF01547">
    <property type="entry name" value="SBP_bac_1"/>
    <property type="match status" value="1"/>
</dbReference>
<dbReference type="SUPFAM" id="SSF53850">
    <property type="entry name" value="Periplasmic binding protein-like II"/>
    <property type="match status" value="1"/>
</dbReference>
<dbReference type="OrthoDB" id="4393730at2"/>
<dbReference type="Proteomes" id="UP000321234">
    <property type="component" value="Unassembled WGS sequence"/>
</dbReference>
<keyword evidence="2" id="KW-1185">Reference proteome</keyword>
<comment type="caution">
    <text evidence="1">The sequence shown here is derived from an EMBL/GenBank/DDBJ whole genome shotgun (WGS) entry which is preliminary data.</text>
</comment>
<dbReference type="EMBL" id="VKAC01000012">
    <property type="protein sequence ID" value="TXR52673.1"/>
    <property type="molecule type" value="Genomic_DNA"/>
</dbReference>
<sequence>MMSAMSRRLPEQHPSRRKVLAGGLAGLGAMGLAGGLSGCGSPLAAGVAGTPLNPDSVTFWNLFGGGDGARLQTMLEEYRKQQGSPDSLTAATFAWGNPYYTKVVLATLGNKPPDVAVAHATRATILAQAGLLEPITEDLLGLAGLSSSSFTKSVWEAGKVGSSYYTIPLDTHPYVLFFNKQVCQQAGLLDGNGKLAPIQGKDAFEAALTAIAGVTGGAAWSASNVGDTSGSWRLFQTLYWQMDGATDFLGDDGQELTVNEELALATMAYIGDLAKRGLLTPTVDYAGAGTQLYTGKVGFQTQGEWEITTAQSVEGFEFGMVPIPQIFDVPAAQGDSHTFILPKMDRTDAQKELAMGFVKSLLDQSLTWAQGGHVPALTATLESAEYKALEPQADYAAAAEIAKYDPPGWYSGSGSTFENTVGSQIGLVQQQLATPQQALDAIKVQLRTYLETPSPVAGTTANA</sequence>
<organism evidence="1 2">
    <name type="scientific">Quadrisphaera setariae</name>
    <dbReference type="NCBI Taxonomy" id="2593304"/>
    <lineage>
        <taxon>Bacteria</taxon>
        <taxon>Bacillati</taxon>
        <taxon>Actinomycetota</taxon>
        <taxon>Actinomycetes</taxon>
        <taxon>Kineosporiales</taxon>
        <taxon>Kineosporiaceae</taxon>
        <taxon>Quadrisphaera</taxon>
    </lineage>
</organism>
<name>A0A5C8Z5X5_9ACTN</name>
<evidence type="ECO:0000313" key="2">
    <source>
        <dbReference type="Proteomes" id="UP000321234"/>
    </source>
</evidence>
<dbReference type="PANTHER" id="PTHR43649">
    <property type="entry name" value="ARABINOSE-BINDING PROTEIN-RELATED"/>
    <property type="match status" value="1"/>
</dbReference>
<reference evidence="1 2" key="1">
    <citation type="submission" date="2019-07" db="EMBL/GenBank/DDBJ databases">
        <title>Quadrisphaera sp. strain DD2A genome sequencing and assembly.</title>
        <authorList>
            <person name="Kim I."/>
        </authorList>
    </citation>
    <scope>NUCLEOTIDE SEQUENCE [LARGE SCALE GENOMIC DNA]</scope>
    <source>
        <strain evidence="1 2">DD2A</strain>
    </source>
</reference>
<evidence type="ECO:0000313" key="1">
    <source>
        <dbReference type="EMBL" id="TXR52673.1"/>
    </source>
</evidence>
<accession>A0A5C8Z5X5</accession>
<dbReference type="PANTHER" id="PTHR43649:SF14">
    <property type="entry name" value="BLR3389 PROTEIN"/>
    <property type="match status" value="1"/>
</dbReference>
<protein>
    <submittedName>
        <fullName evidence="1">Extracellular solute-binding protein</fullName>
    </submittedName>
</protein>
<dbReference type="AlphaFoldDB" id="A0A5C8Z5X5"/>
<dbReference type="InterPro" id="IPR006059">
    <property type="entry name" value="SBP"/>
</dbReference>